<keyword evidence="1" id="KW-0812">Transmembrane</keyword>
<organism evidence="2 3">
    <name type="scientific">Metabacillus herbersteinensis</name>
    <dbReference type="NCBI Taxonomy" id="283816"/>
    <lineage>
        <taxon>Bacteria</taxon>
        <taxon>Bacillati</taxon>
        <taxon>Bacillota</taxon>
        <taxon>Bacilli</taxon>
        <taxon>Bacillales</taxon>
        <taxon>Bacillaceae</taxon>
        <taxon>Metabacillus</taxon>
    </lineage>
</organism>
<dbReference type="Proteomes" id="UP001589854">
    <property type="component" value="Unassembled WGS sequence"/>
</dbReference>
<dbReference type="EMBL" id="JBHLVO010000004">
    <property type="protein sequence ID" value="MFC0271185.1"/>
    <property type="molecule type" value="Genomic_DNA"/>
</dbReference>
<feature type="transmembrane region" description="Helical" evidence="1">
    <location>
        <begin position="64"/>
        <end position="82"/>
    </location>
</feature>
<keyword evidence="1" id="KW-1133">Transmembrane helix</keyword>
<reference evidence="2 3" key="1">
    <citation type="submission" date="2024-09" db="EMBL/GenBank/DDBJ databases">
        <authorList>
            <person name="Sun Q."/>
            <person name="Mori K."/>
        </authorList>
    </citation>
    <scope>NUCLEOTIDE SEQUENCE [LARGE SCALE GENOMIC DNA]</scope>
    <source>
        <strain evidence="2 3">CCM 7228</strain>
    </source>
</reference>
<evidence type="ECO:0000256" key="1">
    <source>
        <dbReference type="SAM" id="Phobius"/>
    </source>
</evidence>
<dbReference type="InterPro" id="IPR024515">
    <property type="entry name" value="DUF3397"/>
</dbReference>
<comment type="caution">
    <text evidence="2">The sequence shown here is derived from an EMBL/GenBank/DDBJ whole genome shotgun (WGS) entry which is preliminary data.</text>
</comment>
<sequence length="129" mass="15355">MNLWIWFISVLVMIPFLSLPFFYLLLSIKVKSKKKKFLWTADLSTFIFIVAVHFQLITIFQRSFTLHIVFSLLILTLIFLYIDYKKANNVSWKRVTKRTWRFSFFLFIFGYLLLTIIGIASGIVQQNLS</sequence>
<keyword evidence="1" id="KW-0472">Membrane</keyword>
<gene>
    <name evidence="2" type="ORF">ACFFIX_06940</name>
</gene>
<evidence type="ECO:0000313" key="3">
    <source>
        <dbReference type="Proteomes" id="UP001589854"/>
    </source>
</evidence>
<feature type="transmembrane region" description="Helical" evidence="1">
    <location>
        <begin position="37"/>
        <end position="58"/>
    </location>
</feature>
<protein>
    <submittedName>
        <fullName evidence="2">DUF3397 domain-containing protein</fullName>
    </submittedName>
</protein>
<evidence type="ECO:0000313" key="2">
    <source>
        <dbReference type="EMBL" id="MFC0271185.1"/>
    </source>
</evidence>
<dbReference type="RefSeq" id="WP_378931975.1">
    <property type="nucleotide sequence ID" value="NZ_JBHLVO010000004.1"/>
</dbReference>
<dbReference type="Pfam" id="PF11877">
    <property type="entry name" value="DUF3397"/>
    <property type="match status" value="1"/>
</dbReference>
<feature type="transmembrane region" description="Helical" evidence="1">
    <location>
        <begin position="6"/>
        <end position="25"/>
    </location>
</feature>
<accession>A0ABV6GBZ2</accession>
<feature type="transmembrane region" description="Helical" evidence="1">
    <location>
        <begin position="102"/>
        <end position="124"/>
    </location>
</feature>
<keyword evidence="3" id="KW-1185">Reference proteome</keyword>
<name>A0ABV6GBZ2_9BACI</name>
<proteinExistence type="predicted"/>